<reference evidence="14" key="1">
    <citation type="journal article" date="2019" name="Int. J. Syst. Evol. Microbiol.">
        <title>The Global Catalogue of Microorganisms (GCM) 10K type strain sequencing project: providing services to taxonomists for standard genome sequencing and annotation.</title>
        <authorList>
            <consortium name="The Broad Institute Genomics Platform"/>
            <consortium name="The Broad Institute Genome Sequencing Center for Infectious Disease"/>
            <person name="Wu L."/>
            <person name="Ma J."/>
        </authorList>
    </citation>
    <scope>NUCLEOTIDE SEQUENCE [LARGE SCALE GENOMIC DNA]</scope>
    <source>
        <strain evidence="14">CGMCC 1.15472</strain>
    </source>
</reference>
<keyword evidence="3 9" id="KW-0963">Cytoplasm</keyword>
<comment type="caution">
    <text evidence="13">The sequence shown here is derived from an EMBL/GenBank/DDBJ whole genome shotgun (WGS) entry which is preliminary data.</text>
</comment>
<dbReference type="Gene3D" id="3.90.190.20">
    <property type="entry name" value="Mur ligase, C-terminal domain"/>
    <property type="match status" value="1"/>
</dbReference>
<name>A0ABQ1MHQ1_9MICO</name>
<keyword evidence="4 9" id="KW-0436">Ligase</keyword>
<comment type="function">
    <text evidence="9 10">Cell wall formation. Catalyzes the addition of glutamate to the nucleotide precursor UDP-N-acetylmuramoyl-L-alanine (UMA).</text>
</comment>
<dbReference type="EMBL" id="BMJG01000008">
    <property type="protein sequence ID" value="GGC40707.1"/>
    <property type="molecule type" value="Genomic_DNA"/>
</dbReference>
<evidence type="ECO:0000259" key="11">
    <source>
        <dbReference type="Pfam" id="PF02875"/>
    </source>
</evidence>
<dbReference type="PANTHER" id="PTHR43692:SF1">
    <property type="entry name" value="UDP-N-ACETYLMURAMOYLALANINE--D-GLUTAMATE LIGASE"/>
    <property type="match status" value="1"/>
</dbReference>
<dbReference type="SUPFAM" id="SSF53244">
    <property type="entry name" value="MurD-like peptide ligases, peptide-binding domain"/>
    <property type="match status" value="1"/>
</dbReference>
<dbReference type="InterPro" id="IPR036615">
    <property type="entry name" value="Mur_ligase_C_dom_sf"/>
</dbReference>
<dbReference type="Gene3D" id="3.40.1190.10">
    <property type="entry name" value="Mur-like, catalytic domain"/>
    <property type="match status" value="1"/>
</dbReference>
<evidence type="ECO:0000256" key="6">
    <source>
        <dbReference type="ARBA" id="ARBA00022741"/>
    </source>
</evidence>
<accession>A0ABQ1MHQ1</accession>
<dbReference type="Pfam" id="PF21799">
    <property type="entry name" value="MurD-like_N"/>
    <property type="match status" value="1"/>
</dbReference>
<dbReference type="HAMAP" id="MF_00639">
    <property type="entry name" value="MurD"/>
    <property type="match status" value="1"/>
</dbReference>
<dbReference type="Gene3D" id="3.40.50.720">
    <property type="entry name" value="NAD(P)-binding Rossmann-like Domain"/>
    <property type="match status" value="1"/>
</dbReference>
<keyword evidence="9 10" id="KW-0573">Peptidoglycan synthesis</keyword>
<dbReference type="InterPro" id="IPR013221">
    <property type="entry name" value="Mur_ligase_cen"/>
</dbReference>
<evidence type="ECO:0000256" key="4">
    <source>
        <dbReference type="ARBA" id="ARBA00022598"/>
    </source>
</evidence>
<dbReference type="SUPFAM" id="SSF53623">
    <property type="entry name" value="MurD-like peptide ligases, catalytic domain"/>
    <property type="match status" value="1"/>
</dbReference>
<evidence type="ECO:0000259" key="12">
    <source>
        <dbReference type="Pfam" id="PF08245"/>
    </source>
</evidence>
<dbReference type="GO" id="GO:0016874">
    <property type="term" value="F:ligase activity"/>
    <property type="evidence" value="ECO:0007669"/>
    <property type="project" value="UniProtKB-KW"/>
</dbReference>
<feature type="binding site" evidence="9">
    <location>
        <begin position="138"/>
        <end position="144"/>
    </location>
    <ligand>
        <name>ATP</name>
        <dbReference type="ChEBI" id="CHEBI:30616"/>
    </ligand>
</feature>
<dbReference type="NCBIfam" id="TIGR01087">
    <property type="entry name" value="murD"/>
    <property type="match status" value="1"/>
</dbReference>
<comment type="subcellular location">
    <subcellularLocation>
        <location evidence="1 9 10">Cytoplasm</location>
    </subcellularLocation>
</comment>
<keyword evidence="14" id="KW-1185">Reference proteome</keyword>
<evidence type="ECO:0000313" key="13">
    <source>
        <dbReference type="EMBL" id="GGC40707.1"/>
    </source>
</evidence>
<dbReference type="SUPFAM" id="SSF51984">
    <property type="entry name" value="MurCD N-terminal domain"/>
    <property type="match status" value="1"/>
</dbReference>
<evidence type="ECO:0000256" key="7">
    <source>
        <dbReference type="ARBA" id="ARBA00022840"/>
    </source>
</evidence>
<evidence type="ECO:0000256" key="5">
    <source>
        <dbReference type="ARBA" id="ARBA00022618"/>
    </source>
</evidence>
<keyword evidence="9 10" id="KW-0133">Cell shape</keyword>
<keyword evidence="6 9" id="KW-0547">Nucleotide-binding</keyword>
<dbReference type="PROSITE" id="PS01011">
    <property type="entry name" value="FOLYLPOLYGLU_SYNT_1"/>
    <property type="match status" value="1"/>
</dbReference>
<keyword evidence="9 10" id="KW-0961">Cell wall biogenesis/degradation</keyword>
<feature type="domain" description="Mur ligase central" evidence="12">
    <location>
        <begin position="136"/>
        <end position="328"/>
    </location>
</feature>
<comment type="catalytic activity">
    <reaction evidence="9 10">
        <text>UDP-N-acetyl-alpha-D-muramoyl-L-alanine + D-glutamate + ATP = UDP-N-acetyl-alpha-D-muramoyl-L-alanyl-D-glutamate + ADP + phosphate + H(+)</text>
        <dbReference type="Rhea" id="RHEA:16429"/>
        <dbReference type="ChEBI" id="CHEBI:15378"/>
        <dbReference type="ChEBI" id="CHEBI:29986"/>
        <dbReference type="ChEBI" id="CHEBI:30616"/>
        <dbReference type="ChEBI" id="CHEBI:43474"/>
        <dbReference type="ChEBI" id="CHEBI:83898"/>
        <dbReference type="ChEBI" id="CHEBI:83900"/>
        <dbReference type="ChEBI" id="CHEBI:456216"/>
        <dbReference type="EC" id="6.3.2.9"/>
    </reaction>
</comment>
<feature type="domain" description="Mur ligase C-terminal" evidence="11">
    <location>
        <begin position="350"/>
        <end position="479"/>
    </location>
</feature>
<keyword evidence="8 9" id="KW-0131">Cell cycle</keyword>
<dbReference type="InterPro" id="IPR005762">
    <property type="entry name" value="MurD"/>
</dbReference>
<sequence length="506" mass="52780">MADEPTTKEIPAALHGPSSSLAGLRILVTGLGVTGFPAAVHLGERGADVIVIDGDATADVSEKAQILEVFDVDIRRGPEHVEALPEGEFDLVVTSPGWRPDQPVLAAATKAGIPVIGEVELAWRIRGTNDAKWLAITGTNGKTTTTTMLESMLLAAGLKAKACGNIGTPLLEAVLEPGLEALAIELSSFQLHWQESMSADAAAVLNIAPDHLDWHGSAEAYAADKAKIFHNAKLACVYNCADEVTLHMVEDADVIEGAKAIGFTTGVPRPGELGVVEDLLVDRAFIPQRYSSAAELASLDDVATATGVARSRPASHQVANALAAACLARAIDVPGQAIAAGLQNHSLGAHRMVTVAEADGIRWVDDSKATNTHAANASLAAFDSIIWIAGGLPKGADFTSLFADHRERLKALVLIGSDDSAYREAIAATIPDLEVVRIEPALAVDSGVPKRRGEAVAAAAVDAAARLAEAGDTVLLAPAAASMDQFLNYNTRGDLFAEAVNSHLER</sequence>
<keyword evidence="7 9" id="KW-0067">ATP-binding</keyword>
<dbReference type="RefSeq" id="WP_219922352.1">
    <property type="nucleotide sequence ID" value="NZ_BMJG01000008.1"/>
</dbReference>
<dbReference type="EC" id="6.3.2.9" evidence="9 10"/>
<organism evidence="13 14">
    <name type="scientific">Brevibacterium sediminis</name>
    <dbReference type="NCBI Taxonomy" id="1857024"/>
    <lineage>
        <taxon>Bacteria</taxon>
        <taxon>Bacillati</taxon>
        <taxon>Actinomycetota</taxon>
        <taxon>Actinomycetes</taxon>
        <taxon>Micrococcales</taxon>
        <taxon>Brevibacteriaceae</taxon>
        <taxon>Brevibacterium</taxon>
    </lineage>
</organism>
<dbReference type="Pfam" id="PF08245">
    <property type="entry name" value="Mur_ligase_M"/>
    <property type="match status" value="1"/>
</dbReference>
<evidence type="ECO:0000256" key="10">
    <source>
        <dbReference type="RuleBase" id="RU003664"/>
    </source>
</evidence>
<evidence type="ECO:0000256" key="9">
    <source>
        <dbReference type="HAMAP-Rule" id="MF_00639"/>
    </source>
</evidence>
<keyword evidence="5 9" id="KW-0132">Cell division</keyword>
<dbReference type="InterPro" id="IPR018109">
    <property type="entry name" value="Folylpolyglutamate_synth_CS"/>
</dbReference>
<dbReference type="Proteomes" id="UP000632322">
    <property type="component" value="Unassembled WGS sequence"/>
</dbReference>
<gene>
    <name evidence="9 13" type="primary">murD</name>
    <name evidence="13" type="ORF">GCM10010974_23930</name>
</gene>
<proteinExistence type="inferred from homology"/>
<dbReference type="InterPro" id="IPR004101">
    <property type="entry name" value="Mur_ligase_C"/>
</dbReference>
<protein>
    <recommendedName>
        <fullName evidence="9 10">UDP-N-acetylmuramoylalanine--D-glutamate ligase</fullName>
        <ecNumber evidence="9 10">6.3.2.9</ecNumber>
    </recommendedName>
    <alternativeName>
        <fullName evidence="9">D-glutamic acid-adding enzyme</fullName>
    </alternativeName>
    <alternativeName>
        <fullName evidence="9">UDP-N-acetylmuramoyl-L-alanyl-D-glutamate synthetase</fullName>
    </alternativeName>
</protein>
<evidence type="ECO:0000313" key="14">
    <source>
        <dbReference type="Proteomes" id="UP000632322"/>
    </source>
</evidence>
<evidence type="ECO:0000256" key="3">
    <source>
        <dbReference type="ARBA" id="ARBA00022490"/>
    </source>
</evidence>
<comment type="similarity">
    <text evidence="9">Belongs to the MurCDEF family.</text>
</comment>
<dbReference type="Pfam" id="PF02875">
    <property type="entry name" value="Mur_ligase_C"/>
    <property type="match status" value="1"/>
</dbReference>
<dbReference type="PANTHER" id="PTHR43692">
    <property type="entry name" value="UDP-N-ACETYLMURAMOYLALANINE--D-GLUTAMATE LIGASE"/>
    <property type="match status" value="1"/>
</dbReference>
<evidence type="ECO:0000256" key="8">
    <source>
        <dbReference type="ARBA" id="ARBA00023306"/>
    </source>
</evidence>
<evidence type="ECO:0000256" key="1">
    <source>
        <dbReference type="ARBA" id="ARBA00004496"/>
    </source>
</evidence>
<evidence type="ECO:0000256" key="2">
    <source>
        <dbReference type="ARBA" id="ARBA00004752"/>
    </source>
</evidence>
<dbReference type="InterPro" id="IPR036565">
    <property type="entry name" value="Mur-like_cat_sf"/>
</dbReference>
<comment type="pathway">
    <text evidence="2 9 10">Cell wall biogenesis; peptidoglycan biosynthesis.</text>
</comment>